<keyword evidence="3" id="KW-1185">Reference proteome</keyword>
<dbReference type="CDD" id="cd14789">
    <property type="entry name" value="Tiki"/>
    <property type="match status" value="1"/>
</dbReference>
<dbReference type="RefSeq" id="WP_379143251.1">
    <property type="nucleotide sequence ID" value="NZ_JBHUEN010000043.1"/>
</dbReference>
<dbReference type="PANTHER" id="PTHR40590:SF1">
    <property type="entry name" value="CYTOPLASMIC PROTEIN"/>
    <property type="match status" value="1"/>
</dbReference>
<dbReference type="Pfam" id="PF01963">
    <property type="entry name" value="TraB_PrgY_gumN"/>
    <property type="match status" value="1"/>
</dbReference>
<dbReference type="InterPro" id="IPR002816">
    <property type="entry name" value="TraB/PrgY/GumN_fam"/>
</dbReference>
<dbReference type="EMBL" id="JBHUEN010000043">
    <property type="protein sequence ID" value="MFD1882550.1"/>
    <property type="molecule type" value="Genomic_DNA"/>
</dbReference>
<evidence type="ECO:0000313" key="2">
    <source>
        <dbReference type="EMBL" id="MFD1882550.1"/>
    </source>
</evidence>
<accession>A0ABW4R8V7</accession>
<proteinExistence type="predicted"/>
<dbReference type="PANTHER" id="PTHR40590">
    <property type="entry name" value="CYTOPLASMIC PROTEIN-RELATED"/>
    <property type="match status" value="1"/>
</dbReference>
<comment type="caution">
    <text evidence="2">The sequence shown here is derived from an EMBL/GenBank/DDBJ whole genome shotgun (WGS) entry which is preliminary data.</text>
</comment>
<evidence type="ECO:0000313" key="3">
    <source>
        <dbReference type="Proteomes" id="UP001597213"/>
    </source>
</evidence>
<feature type="chain" id="PRO_5046126168" evidence="1">
    <location>
        <begin position="22"/>
        <end position="353"/>
    </location>
</feature>
<dbReference type="InterPro" id="IPR047111">
    <property type="entry name" value="YbaP-like"/>
</dbReference>
<keyword evidence="1" id="KW-0732">Signal</keyword>
<sequence>MRGLNWLSALVFSAFSMPAAAEECIGRNLLDAMPPARLAEIRAAADAVPFARGNFWQADKGPNRITLIGTYHFDDPRHDLATDRFRDTVEQADALLVEAGPDEMVRLQAELANRPDLVILTKGPTLRERMTEEDWKKLTAVMKARGIPEIMVAKMQPWYLAMTLSVSPCLLRQIQSGKKVEGLDQRLTDIALAADVPIKALEPWDTAFKLFSDMTPGQEIEMIRMAIPAAELADDYTATLAYAYFSGESRLVWEFSRYDAYENSGLTRDQVDSQAADTEEKLMNRRNESWIAPLVAAADAAAEKDKGVVAAFGALHLSGEKGVLQLLQDQGYTLTPLTVQPSAAGTKGQANGG</sequence>
<protein>
    <submittedName>
        <fullName evidence="2">TraB/GumN family protein</fullName>
    </submittedName>
</protein>
<feature type="signal peptide" evidence="1">
    <location>
        <begin position="1"/>
        <end position="21"/>
    </location>
</feature>
<evidence type="ECO:0000256" key="1">
    <source>
        <dbReference type="SAM" id="SignalP"/>
    </source>
</evidence>
<organism evidence="2 3">
    <name type="scientific">Paracoccus pacificus</name>
    <dbReference type="NCBI Taxonomy" id="1463598"/>
    <lineage>
        <taxon>Bacteria</taxon>
        <taxon>Pseudomonadati</taxon>
        <taxon>Pseudomonadota</taxon>
        <taxon>Alphaproteobacteria</taxon>
        <taxon>Rhodobacterales</taxon>
        <taxon>Paracoccaceae</taxon>
        <taxon>Paracoccus</taxon>
    </lineage>
</organism>
<name>A0ABW4R8V7_9RHOB</name>
<gene>
    <name evidence="2" type="ORF">ACFSCT_12580</name>
</gene>
<dbReference type="Proteomes" id="UP001597213">
    <property type="component" value="Unassembled WGS sequence"/>
</dbReference>
<reference evidence="3" key="1">
    <citation type="journal article" date="2019" name="Int. J. Syst. Evol. Microbiol.">
        <title>The Global Catalogue of Microorganisms (GCM) 10K type strain sequencing project: providing services to taxonomists for standard genome sequencing and annotation.</title>
        <authorList>
            <consortium name="The Broad Institute Genomics Platform"/>
            <consortium name="The Broad Institute Genome Sequencing Center for Infectious Disease"/>
            <person name="Wu L."/>
            <person name="Ma J."/>
        </authorList>
    </citation>
    <scope>NUCLEOTIDE SEQUENCE [LARGE SCALE GENOMIC DNA]</scope>
    <source>
        <strain evidence="3">CCUG 56029</strain>
    </source>
</reference>